<keyword evidence="2" id="KW-1185">Reference proteome</keyword>
<protein>
    <submittedName>
        <fullName evidence="1">Uncharacterized protein</fullName>
    </submittedName>
</protein>
<sequence length="103" mass="11733">MVKFQRKRYDSRKIIIWILKIIVWSSLNVTIKDDAFGSDKIVYSNDITKITLPENVTINETNIHSMGKYGAGFKAAYKNVISGGKGTYTCNPFSRLPRSKQLE</sequence>
<accession>A0ABR6WPY5</accession>
<dbReference type="EMBL" id="WJBB01000032">
    <property type="protein sequence ID" value="MBC3798511.1"/>
    <property type="molecule type" value="Genomic_DNA"/>
</dbReference>
<name>A0ABR6WPY5_9FIRM</name>
<evidence type="ECO:0000313" key="1">
    <source>
        <dbReference type="EMBL" id="MBC3798511.1"/>
    </source>
</evidence>
<gene>
    <name evidence="1" type="ORF">GH807_15910</name>
</gene>
<dbReference type="Proteomes" id="UP000653358">
    <property type="component" value="Unassembled WGS sequence"/>
</dbReference>
<reference evidence="1 2" key="1">
    <citation type="journal article" date="2020" name="mSystems">
        <title>Defining Genomic and Predicted Metabolic Features of the Acetobacterium Genus.</title>
        <authorList>
            <person name="Ross D.E."/>
            <person name="Marshall C.W."/>
            <person name="Gulliver D."/>
            <person name="May H.D."/>
            <person name="Norman R.S."/>
        </authorList>
    </citation>
    <scope>NUCLEOTIDE SEQUENCE [LARGE SCALE GENOMIC DNA]</scope>
    <source>
        <strain evidence="1 2">DSM 9173</strain>
    </source>
</reference>
<comment type="caution">
    <text evidence="1">The sequence shown here is derived from an EMBL/GenBank/DDBJ whole genome shotgun (WGS) entry which is preliminary data.</text>
</comment>
<evidence type="ECO:0000313" key="2">
    <source>
        <dbReference type="Proteomes" id="UP000653358"/>
    </source>
</evidence>
<organism evidence="1 2">
    <name type="scientific">Acetobacterium tundrae</name>
    <dbReference type="NCBI Taxonomy" id="132932"/>
    <lineage>
        <taxon>Bacteria</taxon>
        <taxon>Bacillati</taxon>
        <taxon>Bacillota</taxon>
        <taxon>Clostridia</taxon>
        <taxon>Eubacteriales</taxon>
        <taxon>Eubacteriaceae</taxon>
        <taxon>Acetobacterium</taxon>
    </lineage>
</organism>
<dbReference type="RefSeq" id="WP_148605658.1">
    <property type="nucleotide sequence ID" value="NZ_RXYB01000023.1"/>
</dbReference>
<proteinExistence type="predicted"/>